<comment type="caution">
    <text evidence="1">The sequence shown here is derived from an EMBL/GenBank/DDBJ whole genome shotgun (WGS) entry which is preliminary data.</text>
</comment>
<sequence>MHRLDDDAHIVWYVNVEVKTGVEVAKKGERNDKIAKKSLKANSAAYAYASKDLCRVVTLCLGYGLKCADDLSCRSLRASDGKNGVSTDAINTTSLPITGRP</sequence>
<protein>
    <submittedName>
        <fullName evidence="1">Uncharacterized protein</fullName>
    </submittedName>
</protein>
<gene>
    <name evidence="1" type="ORF">PIB30_071914</name>
</gene>
<organism evidence="1 2">
    <name type="scientific">Stylosanthes scabra</name>
    <dbReference type="NCBI Taxonomy" id="79078"/>
    <lineage>
        <taxon>Eukaryota</taxon>
        <taxon>Viridiplantae</taxon>
        <taxon>Streptophyta</taxon>
        <taxon>Embryophyta</taxon>
        <taxon>Tracheophyta</taxon>
        <taxon>Spermatophyta</taxon>
        <taxon>Magnoliopsida</taxon>
        <taxon>eudicotyledons</taxon>
        <taxon>Gunneridae</taxon>
        <taxon>Pentapetalae</taxon>
        <taxon>rosids</taxon>
        <taxon>fabids</taxon>
        <taxon>Fabales</taxon>
        <taxon>Fabaceae</taxon>
        <taxon>Papilionoideae</taxon>
        <taxon>50 kb inversion clade</taxon>
        <taxon>dalbergioids sensu lato</taxon>
        <taxon>Dalbergieae</taxon>
        <taxon>Pterocarpus clade</taxon>
        <taxon>Stylosanthes</taxon>
    </lineage>
</organism>
<keyword evidence="2" id="KW-1185">Reference proteome</keyword>
<name>A0ABU6USM8_9FABA</name>
<accession>A0ABU6USM8</accession>
<evidence type="ECO:0000313" key="1">
    <source>
        <dbReference type="EMBL" id="MED6162588.1"/>
    </source>
</evidence>
<dbReference type="EMBL" id="JASCZI010121669">
    <property type="protein sequence ID" value="MED6162588.1"/>
    <property type="molecule type" value="Genomic_DNA"/>
</dbReference>
<evidence type="ECO:0000313" key="2">
    <source>
        <dbReference type="Proteomes" id="UP001341840"/>
    </source>
</evidence>
<dbReference type="Proteomes" id="UP001341840">
    <property type="component" value="Unassembled WGS sequence"/>
</dbReference>
<proteinExistence type="predicted"/>
<reference evidence="1 2" key="1">
    <citation type="journal article" date="2023" name="Plants (Basel)">
        <title>Bridging the Gap: Combining Genomics and Transcriptomics Approaches to Understand Stylosanthes scabra, an Orphan Legume from the Brazilian Caatinga.</title>
        <authorList>
            <person name="Ferreira-Neto J.R.C."/>
            <person name="da Silva M.D."/>
            <person name="Binneck E."/>
            <person name="de Melo N.F."/>
            <person name="da Silva R.H."/>
            <person name="de Melo A.L.T.M."/>
            <person name="Pandolfi V."/>
            <person name="Bustamante F.O."/>
            <person name="Brasileiro-Vidal A.C."/>
            <person name="Benko-Iseppon A.M."/>
        </authorList>
    </citation>
    <scope>NUCLEOTIDE SEQUENCE [LARGE SCALE GENOMIC DNA]</scope>
    <source>
        <tissue evidence="1">Leaves</tissue>
    </source>
</reference>